<organism evidence="1">
    <name type="scientific">Athelia psychrophila</name>
    <dbReference type="NCBI Taxonomy" id="1759441"/>
    <lineage>
        <taxon>Eukaryota</taxon>
        <taxon>Fungi</taxon>
        <taxon>Dikarya</taxon>
        <taxon>Basidiomycota</taxon>
        <taxon>Agaricomycotina</taxon>
        <taxon>Agaricomycetes</taxon>
        <taxon>Agaricomycetidae</taxon>
        <taxon>Atheliales</taxon>
        <taxon>Atheliaceae</taxon>
        <taxon>Athelia</taxon>
    </lineage>
</organism>
<reference evidence="1" key="1">
    <citation type="journal article" date="2016" name="Mol. Biol. Evol.">
        <title>Comparative Genomics of Early-Diverging Mushroom-Forming Fungi Provides Insights into the Origins of Lignocellulose Decay Capabilities.</title>
        <authorList>
            <person name="Nagy L.G."/>
            <person name="Riley R."/>
            <person name="Tritt A."/>
            <person name="Adam C."/>
            <person name="Daum C."/>
            <person name="Floudas D."/>
            <person name="Sun H."/>
            <person name="Yadav J.S."/>
            <person name="Pangilinan J."/>
            <person name="Larsson K.H."/>
            <person name="Matsuura K."/>
            <person name="Barry K."/>
            <person name="Labutti K."/>
            <person name="Kuo R."/>
            <person name="Ohm R.A."/>
            <person name="Bhattacharya S.S."/>
            <person name="Shirouzu T."/>
            <person name="Yoshinaga Y."/>
            <person name="Martin F.M."/>
            <person name="Grigoriev I.V."/>
            <person name="Hibbett D.S."/>
        </authorList>
    </citation>
    <scope>NUCLEOTIDE SEQUENCE [LARGE SCALE GENOMIC DNA]</scope>
    <source>
        <strain evidence="1">CBS 109695</strain>
    </source>
</reference>
<protein>
    <submittedName>
        <fullName evidence="1">Uncharacterized protein</fullName>
    </submittedName>
</protein>
<dbReference type="AlphaFoldDB" id="A0A165Y4U4"/>
<gene>
    <name evidence="1" type="ORF">FIBSPDRAFT_900671</name>
</gene>
<accession>A0A165Y4U4</accession>
<sequence length="486" mass="53392">MSFLPCPRLPACAGEREARIKGTEGMKGWSLHGHPQPKSSTFIACFHRQRKDIISVPNLPSHPATFLYFTTFSVDEYTYLDADYLSKHISCAFGVPAALGAKLHGMAVALLSPLSHFRASYRRRRGVLTITLTHTIPTFPARLHDADKDDERTSVSPVSILELALPPTTVFSSTAFSAGGYAYLDAAYLSKFKRIFGPSVSQRLWSRAAPTGTGTIAPTFGPSRRIGARHTHPQQPTAIALAIALVQTKSCALSGSQSPMARRPESITTATLRQDFRVSLRRFLKGIPAQRRSCLLRRGAGGWWRRLTRHAAVLRMLGCGYKGREVVRVDEAQWLAGRRLHDEASNRHDGDENMEMEVAWGSCERAVLVGEVVNPPPRNACTAGFQIHNRLPSLSMSPCATQQHLSPSSTRANIMPTAARSFNSASTCAHRAAASSNVDTRTRTATSLSCLPWNPPPRPERLGFVAEPHLHTFSGNELEIRLKKSL</sequence>
<name>A0A165Y4U4_9AGAM</name>
<dbReference type="EMBL" id="KV417705">
    <property type="protein sequence ID" value="KZP09209.1"/>
    <property type="molecule type" value="Genomic_DNA"/>
</dbReference>
<proteinExistence type="predicted"/>
<evidence type="ECO:0000313" key="1">
    <source>
        <dbReference type="EMBL" id="KZP09209.1"/>
    </source>
</evidence>